<feature type="compositionally biased region" description="Low complexity" evidence="1">
    <location>
        <begin position="185"/>
        <end position="194"/>
    </location>
</feature>
<dbReference type="Pfam" id="PF06999">
    <property type="entry name" value="Suc_Fer-like"/>
    <property type="match status" value="1"/>
</dbReference>
<dbReference type="STRING" id="985895.E4ZK47"/>
<dbReference type="PANTHER" id="PTHR31902:SF14">
    <property type="entry name" value="ACTIN PATCHES DISTAL PROTEIN 1"/>
    <property type="match status" value="1"/>
</dbReference>
<dbReference type="SUPFAM" id="SSF52833">
    <property type="entry name" value="Thioredoxin-like"/>
    <property type="match status" value="1"/>
</dbReference>
<keyword evidence="3" id="KW-1185">Reference proteome</keyword>
<dbReference type="InterPro" id="IPR036249">
    <property type="entry name" value="Thioredoxin-like_sf"/>
</dbReference>
<evidence type="ECO:0000256" key="1">
    <source>
        <dbReference type="SAM" id="MobiDB-lite"/>
    </source>
</evidence>
<dbReference type="EMBL" id="FP929072">
    <property type="protein sequence ID" value="CBX91642.1"/>
    <property type="molecule type" value="Genomic_DNA"/>
</dbReference>
<sequence>MAPTQASRRPLNAYIVPAMFKNLSYKLSSALSSSEVPTLKNSEEFAKAQRTEQLFPSTDPKVDGDDCLHDCSSCTVNYPRKFEIDETEELFGHVKGWSTHLIVATGKTDWVRDVADEKGSIMEAVDRGGVTPSNGKLMLSASNMPVPDHSDHSTMVLLLPSWQYIDNVTPANIPDLITNFVNPGPTNNTPLRAAAPPPPPPADTSSNTSNTTATIPPTPTLTPRPCPHKYLILMCSQKTRDARCGQSAPLLRKEFERLLRPLGLYRDLHDDRPGGVGIYFISHVGGHKFSANVMVYRHVSALAAPVPAPAAAASERVAVKDEDGREIVLDADREPREGGAAQCIWLARVRPEDCENIVRYTVLQGKVVKPERQLRGGFDRCRQVASW</sequence>
<gene>
    <name evidence="2" type="ORF">LEMA_P071500.1</name>
</gene>
<dbReference type="Proteomes" id="UP000002668">
    <property type="component" value="Genome"/>
</dbReference>
<dbReference type="FunCoup" id="E4ZK47">
    <property type="interactions" value="29"/>
</dbReference>
<dbReference type="AlphaFoldDB" id="E4ZK47"/>
<dbReference type="eggNOG" id="ENOG502QT0V">
    <property type="taxonomic scope" value="Eukaryota"/>
</dbReference>
<dbReference type="GeneID" id="13285692"/>
<dbReference type="Gene3D" id="3.40.30.10">
    <property type="entry name" value="Glutaredoxin"/>
    <property type="match status" value="1"/>
</dbReference>
<dbReference type="PANTHER" id="PTHR31902">
    <property type="entry name" value="ACTIN PATCHES DISTAL PROTEIN 1"/>
    <property type="match status" value="1"/>
</dbReference>
<feature type="region of interest" description="Disordered" evidence="1">
    <location>
        <begin position="184"/>
        <end position="222"/>
    </location>
</feature>
<reference evidence="3" key="1">
    <citation type="journal article" date="2011" name="Nat. Commun.">
        <title>Effector diversification within compartments of the Leptosphaeria maculans genome affected by Repeat-Induced Point mutations.</title>
        <authorList>
            <person name="Rouxel T."/>
            <person name="Grandaubert J."/>
            <person name="Hane J.K."/>
            <person name="Hoede C."/>
            <person name="van de Wouw A.P."/>
            <person name="Couloux A."/>
            <person name="Dominguez V."/>
            <person name="Anthouard V."/>
            <person name="Bally P."/>
            <person name="Bourras S."/>
            <person name="Cozijnsen A.J."/>
            <person name="Ciuffetti L.M."/>
            <person name="Degrave A."/>
            <person name="Dilmaghani A."/>
            <person name="Duret L."/>
            <person name="Fudal I."/>
            <person name="Goodwin S.B."/>
            <person name="Gout L."/>
            <person name="Glaser N."/>
            <person name="Linglin J."/>
            <person name="Kema G.H.J."/>
            <person name="Lapalu N."/>
            <person name="Lawrence C.B."/>
            <person name="May K."/>
            <person name="Meyer M."/>
            <person name="Ollivier B."/>
            <person name="Poulain J."/>
            <person name="Schoch C.L."/>
            <person name="Simon A."/>
            <person name="Spatafora J.W."/>
            <person name="Stachowiak A."/>
            <person name="Turgeon B.G."/>
            <person name="Tyler B.M."/>
            <person name="Vincent D."/>
            <person name="Weissenbach J."/>
            <person name="Amselem J."/>
            <person name="Quesneville H."/>
            <person name="Oliver R.P."/>
            <person name="Wincker P."/>
            <person name="Balesdent M.-H."/>
            <person name="Howlett B.J."/>
        </authorList>
    </citation>
    <scope>NUCLEOTIDE SEQUENCE [LARGE SCALE GENOMIC DNA]</scope>
    <source>
        <strain evidence="3">JN3 / isolate v23.1.3 / race Av1-4-5-6-7-8</strain>
    </source>
</reference>
<feature type="compositionally biased region" description="Low complexity" evidence="1">
    <location>
        <begin position="203"/>
        <end position="215"/>
    </location>
</feature>
<name>E4ZK47_LEPMJ</name>
<dbReference type="RefSeq" id="XP_003835007.1">
    <property type="nucleotide sequence ID" value="XM_003834959.1"/>
</dbReference>
<proteinExistence type="predicted"/>
<dbReference type="OrthoDB" id="10253744at2759"/>
<organism evidence="3">
    <name type="scientific">Leptosphaeria maculans (strain JN3 / isolate v23.1.3 / race Av1-4-5-6-7-8)</name>
    <name type="common">Blackleg fungus</name>
    <name type="synonym">Phoma lingam</name>
    <dbReference type="NCBI Taxonomy" id="985895"/>
    <lineage>
        <taxon>Eukaryota</taxon>
        <taxon>Fungi</taxon>
        <taxon>Dikarya</taxon>
        <taxon>Ascomycota</taxon>
        <taxon>Pezizomycotina</taxon>
        <taxon>Dothideomycetes</taxon>
        <taxon>Pleosporomycetidae</taxon>
        <taxon>Pleosporales</taxon>
        <taxon>Pleosporineae</taxon>
        <taxon>Leptosphaeriaceae</taxon>
        <taxon>Plenodomus</taxon>
        <taxon>Plenodomus lingam/Leptosphaeria maculans species complex</taxon>
    </lineage>
</organism>
<dbReference type="InParanoid" id="E4ZK47"/>
<dbReference type="InterPro" id="IPR009737">
    <property type="entry name" value="Aim32/Apd1-like"/>
</dbReference>
<evidence type="ECO:0000313" key="2">
    <source>
        <dbReference type="EMBL" id="CBX91642.1"/>
    </source>
</evidence>
<dbReference type="VEuPathDB" id="FungiDB:LEMA_P071500.1"/>
<dbReference type="OMA" id="CTIKYPA"/>
<dbReference type="CDD" id="cd03062">
    <property type="entry name" value="TRX_Fd_Sucrase"/>
    <property type="match status" value="1"/>
</dbReference>
<accession>E4ZK47</accession>
<evidence type="ECO:0000313" key="3">
    <source>
        <dbReference type="Proteomes" id="UP000002668"/>
    </source>
</evidence>
<dbReference type="HOGENOM" id="CLU_033921_0_0_1"/>
<protein>
    <submittedName>
        <fullName evidence="2">Similar to sucrase/ferredoxin domain containing protein</fullName>
    </submittedName>
</protein>